<feature type="region of interest" description="Disordered" evidence="1">
    <location>
        <begin position="87"/>
        <end position="106"/>
    </location>
</feature>
<evidence type="ECO:0000313" key="2">
    <source>
        <dbReference type="EMBL" id="KAK7578208.1"/>
    </source>
</evidence>
<proteinExistence type="predicted"/>
<keyword evidence="3" id="KW-1185">Reference proteome</keyword>
<comment type="caution">
    <text evidence="2">The sequence shown here is derived from an EMBL/GenBank/DDBJ whole genome shotgun (WGS) entry which is preliminary data.</text>
</comment>
<dbReference type="EMBL" id="JBBCAQ010000035">
    <property type="protein sequence ID" value="KAK7578208.1"/>
    <property type="molecule type" value="Genomic_DNA"/>
</dbReference>
<protein>
    <submittedName>
        <fullName evidence="2">Uncharacterized protein</fullName>
    </submittedName>
</protein>
<reference evidence="2 3" key="1">
    <citation type="submission" date="2024-03" db="EMBL/GenBank/DDBJ databases">
        <title>Adaptation during the transition from Ophiocordyceps entomopathogen to insect associate is accompanied by gene loss and intensified selection.</title>
        <authorList>
            <person name="Ward C.M."/>
            <person name="Onetto C.A."/>
            <person name="Borneman A.R."/>
        </authorList>
    </citation>
    <scope>NUCLEOTIDE SEQUENCE [LARGE SCALE GENOMIC DNA]</scope>
    <source>
        <strain evidence="2">AWRI1</strain>
        <tissue evidence="2">Single Adult Female</tissue>
    </source>
</reference>
<dbReference type="AlphaFoldDB" id="A0AAN9TAG5"/>
<name>A0AAN9TAG5_9HEMI</name>
<accession>A0AAN9TAG5</accession>
<evidence type="ECO:0000313" key="3">
    <source>
        <dbReference type="Proteomes" id="UP001367676"/>
    </source>
</evidence>
<gene>
    <name evidence="2" type="ORF">V9T40_010413</name>
</gene>
<organism evidence="2 3">
    <name type="scientific">Parthenolecanium corni</name>
    <dbReference type="NCBI Taxonomy" id="536013"/>
    <lineage>
        <taxon>Eukaryota</taxon>
        <taxon>Metazoa</taxon>
        <taxon>Ecdysozoa</taxon>
        <taxon>Arthropoda</taxon>
        <taxon>Hexapoda</taxon>
        <taxon>Insecta</taxon>
        <taxon>Pterygota</taxon>
        <taxon>Neoptera</taxon>
        <taxon>Paraneoptera</taxon>
        <taxon>Hemiptera</taxon>
        <taxon>Sternorrhyncha</taxon>
        <taxon>Coccoidea</taxon>
        <taxon>Coccidae</taxon>
        <taxon>Parthenolecanium</taxon>
    </lineage>
</organism>
<dbReference type="Proteomes" id="UP001367676">
    <property type="component" value="Unassembled WGS sequence"/>
</dbReference>
<evidence type="ECO:0000256" key="1">
    <source>
        <dbReference type="SAM" id="MobiDB-lite"/>
    </source>
</evidence>
<sequence>MGSRAQKGIEVSHTMHDYGDCGTPLFEIPASGGDLLPMDVIRQLNVEHHHEQKFSLSRWVMGKHTSTPDRTEKPIPMTELIRERTFTPMFGPSSSSDTVYNPVDEADTEESAWQLCSESDDEIQLTGYEFFGV</sequence>